<evidence type="ECO:0000256" key="1">
    <source>
        <dbReference type="SAM" id="SignalP"/>
    </source>
</evidence>
<protein>
    <recommendedName>
        <fullName evidence="4">Tat pathway signal sequence domain protein</fullName>
    </recommendedName>
</protein>
<feature type="chain" id="PRO_5031324702" description="Tat pathway signal sequence domain protein" evidence="1">
    <location>
        <begin position="37"/>
        <end position="491"/>
    </location>
</feature>
<comment type="caution">
    <text evidence="2">The sequence shown here is derived from an EMBL/GenBank/DDBJ whole genome shotgun (WGS) entry which is preliminary data.</text>
</comment>
<feature type="signal peptide" evidence="1">
    <location>
        <begin position="1"/>
        <end position="36"/>
    </location>
</feature>
<sequence length="491" mass="52004">MHSTPRSPLRTLAATVPGALALALSAALVGPSAATAATPADTATAADAPSATPLGSRTLDENALYFVSYDGLVNNGSYQQSGILTHGGFQYAAWYTGDRHAVLARRSLDGGGDGGWRTVRLPHRLTVDDSHNSISLGVSAEDGRLHVGMDTHNTPVFYTRSSPGLVTGGAPWSADSFEPVQRDLAGLDIGSITYPRFVPTPDGGLQFAYRTGGSGDGTQELAEYAGGEWTHLGAWSSPEGTYEANGAVSDSRNMYLHGIGYGDDGRLHASFTWRETAAGGDILCHPGGLSNHDTGYVYSDDGGHTWRTGNGAVAAVTGTPHRVSVDTRGHVVDPLPPNYALMNQESQAIDSAGNPHVVVSYRPGRFGHCSTDFVEDRRRQGRTFHLHQDDAGTWHKVELPEPLSAFGRSRLVLTADDTAYVVMPFGRIMAAGADTGWSEWTMVHDGSDIDAFGEVLVDESRVASEGVLSVFYQEAGSGSSTPIRVADFQLG</sequence>
<keyword evidence="1" id="KW-0732">Signal</keyword>
<evidence type="ECO:0008006" key="4">
    <source>
        <dbReference type="Google" id="ProtNLM"/>
    </source>
</evidence>
<accession>A0A7Y9XIB4</accession>
<dbReference type="Proteomes" id="UP000584931">
    <property type="component" value="Unassembled WGS sequence"/>
</dbReference>
<evidence type="ECO:0000313" key="2">
    <source>
        <dbReference type="EMBL" id="NYH54980.1"/>
    </source>
</evidence>
<proteinExistence type="predicted"/>
<name>A0A7Y9XIB4_9ACTN</name>
<dbReference type="RefSeq" id="WP_179811220.1">
    <property type="nucleotide sequence ID" value="NZ_JACCHL010000001.1"/>
</dbReference>
<evidence type="ECO:0000313" key="3">
    <source>
        <dbReference type="Proteomes" id="UP000584931"/>
    </source>
</evidence>
<gene>
    <name evidence="2" type="ORF">HNR06_004569</name>
</gene>
<reference evidence="2 3" key="1">
    <citation type="submission" date="2020-07" db="EMBL/GenBank/DDBJ databases">
        <title>Sequencing the genomes of 1000 actinobacteria strains.</title>
        <authorList>
            <person name="Klenk H.-P."/>
        </authorList>
    </citation>
    <scope>NUCLEOTIDE SEQUENCE [LARGE SCALE GENOMIC DNA]</scope>
    <source>
        <strain evidence="2 3">DSM 45278</strain>
    </source>
</reference>
<dbReference type="Pfam" id="PF15892">
    <property type="entry name" value="BNR_4"/>
    <property type="match status" value="1"/>
</dbReference>
<organism evidence="2 3">
    <name type="scientific">Nocardiopsis sinuspersici</name>
    <dbReference type="NCBI Taxonomy" id="501010"/>
    <lineage>
        <taxon>Bacteria</taxon>
        <taxon>Bacillati</taxon>
        <taxon>Actinomycetota</taxon>
        <taxon>Actinomycetes</taxon>
        <taxon>Streptosporangiales</taxon>
        <taxon>Nocardiopsidaceae</taxon>
        <taxon>Nocardiopsis</taxon>
    </lineage>
</organism>
<dbReference type="AlphaFoldDB" id="A0A7Y9XIB4"/>
<dbReference type="EMBL" id="JACCHL010000001">
    <property type="protein sequence ID" value="NYH54980.1"/>
    <property type="molecule type" value="Genomic_DNA"/>
</dbReference>